<accession>A3K012</accession>
<reference evidence="1 2" key="1">
    <citation type="submission" date="2006-06" db="EMBL/GenBank/DDBJ databases">
        <authorList>
            <person name="Moran M.A."/>
            <person name="Ferriera S."/>
            <person name="Johnson J."/>
            <person name="Kravitz S."/>
            <person name="Beeson K."/>
            <person name="Sutton G."/>
            <person name="Rogers Y.-H."/>
            <person name="Friedman R."/>
            <person name="Frazier M."/>
            <person name="Venter J.C."/>
        </authorList>
    </citation>
    <scope>NUCLEOTIDE SEQUENCE [LARGE SCALE GENOMIC DNA]</scope>
    <source>
        <strain evidence="1 2">E-37</strain>
    </source>
</reference>
<evidence type="ECO:0000313" key="1">
    <source>
        <dbReference type="EMBL" id="EBA09127.1"/>
    </source>
</evidence>
<dbReference type="Proteomes" id="UP000005713">
    <property type="component" value="Unassembled WGS sequence"/>
</dbReference>
<dbReference type="EMBL" id="AAYA01000003">
    <property type="protein sequence ID" value="EBA09127.1"/>
    <property type="molecule type" value="Genomic_DNA"/>
</dbReference>
<sequence length="94" mass="10074">MSSAGSTLPVGEGQLVVGIQTDDGELFERSIVLHVEVVRRFQLGVISGQQFDVEIGVEFFECRPARVSIGDGHVCHLQTLLCSALTGRGGFVQS</sequence>
<name>A3K012_SAGS3</name>
<dbReference type="AlphaFoldDB" id="A3K012"/>
<comment type="caution">
    <text evidence="1">The sequence shown here is derived from an EMBL/GenBank/DDBJ whole genome shotgun (WGS) entry which is preliminary data.</text>
</comment>
<protein>
    <submittedName>
        <fullName evidence="1">Uncharacterized protein</fullName>
    </submittedName>
</protein>
<keyword evidence="2" id="KW-1185">Reference proteome</keyword>
<evidence type="ECO:0000313" key="2">
    <source>
        <dbReference type="Proteomes" id="UP000005713"/>
    </source>
</evidence>
<organism evidence="1 2">
    <name type="scientific">Sagittula stellata (strain ATCC 700073 / DSM 11524 / E-37)</name>
    <dbReference type="NCBI Taxonomy" id="388399"/>
    <lineage>
        <taxon>Bacteria</taxon>
        <taxon>Pseudomonadati</taxon>
        <taxon>Pseudomonadota</taxon>
        <taxon>Alphaproteobacteria</taxon>
        <taxon>Rhodobacterales</taxon>
        <taxon>Roseobacteraceae</taxon>
        <taxon>Sagittula</taxon>
    </lineage>
</organism>
<proteinExistence type="predicted"/>
<gene>
    <name evidence="1" type="ORF">SSE37_22834</name>
</gene>